<evidence type="ECO:0000256" key="1">
    <source>
        <dbReference type="SAM" id="MobiDB-lite"/>
    </source>
</evidence>
<dbReference type="Proteomes" id="UP000799444">
    <property type="component" value="Unassembled WGS sequence"/>
</dbReference>
<dbReference type="AlphaFoldDB" id="A0A9P4QKB3"/>
<keyword evidence="3" id="KW-1185">Reference proteome</keyword>
<protein>
    <submittedName>
        <fullName evidence="2">Uncharacterized protein</fullName>
    </submittedName>
</protein>
<feature type="region of interest" description="Disordered" evidence="1">
    <location>
        <begin position="42"/>
        <end position="65"/>
    </location>
</feature>
<reference evidence="2" key="1">
    <citation type="journal article" date="2020" name="Stud. Mycol.">
        <title>101 Dothideomycetes genomes: a test case for predicting lifestyles and emergence of pathogens.</title>
        <authorList>
            <person name="Haridas S."/>
            <person name="Albert R."/>
            <person name="Binder M."/>
            <person name="Bloem J."/>
            <person name="Labutti K."/>
            <person name="Salamov A."/>
            <person name="Andreopoulos B."/>
            <person name="Baker S."/>
            <person name="Barry K."/>
            <person name="Bills G."/>
            <person name="Bluhm B."/>
            <person name="Cannon C."/>
            <person name="Castanera R."/>
            <person name="Culley D."/>
            <person name="Daum C."/>
            <person name="Ezra D."/>
            <person name="Gonzalez J."/>
            <person name="Henrissat B."/>
            <person name="Kuo A."/>
            <person name="Liang C."/>
            <person name="Lipzen A."/>
            <person name="Lutzoni F."/>
            <person name="Magnuson J."/>
            <person name="Mondo S."/>
            <person name="Nolan M."/>
            <person name="Ohm R."/>
            <person name="Pangilinan J."/>
            <person name="Park H.-J."/>
            <person name="Ramirez L."/>
            <person name="Alfaro M."/>
            <person name="Sun H."/>
            <person name="Tritt A."/>
            <person name="Yoshinaga Y."/>
            <person name="Zwiers L.-H."/>
            <person name="Turgeon B."/>
            <person name="Goodwin S."/>
            <person name="Spatafora J."/>
            <person name="Crous P."/>
            <person name="Grigoriev I."/>
        </authorList>
    </citation>
    <scope>NUCLEOTIDE SEQUENCE</scope>
    <source>
        <strain evidence="2">CBS 125425</strain>
    </source>
</reference>
<comment type="caution">
    <text evidence="2">The sequence shown here is derived from an EMBL/GenBank/DDBJ whole genome shotgun (WGS) entry which is preliminary data.</text>
</comment>
<evidence type="ECO:0000313" key="3">
    <source>
        <dbReference type="Proteomes" id="UP000799444"/>
    </source>
</evidence>
<name>A0A9P4QKB3_9PLEO</name>
<sequence length="109" mass="12166">MGRDTTITADYKGVMNLAKDGKNLSLWEEALRNAAVGKAAEELLDSTAAEEPPEKPTKPTYRPLPTLATEATEAQEKTWTNDVARLQATNNALQLEHDRLMKDFREHVD</sequence>
<organism evidence="2 3">
    <name type="scientific">Polyplosphaeria fusca</name>
    <dbReference type="NCBI Taxonomy" id="682080"/>
    <lineage>
        <taxon>Eukaryota</taxon>
        <taxon>Fungi</taxon>
        <taxon>Dikarya</taxon>
        <taxon>Ascomycota</taxon>
        <taxon>Pezizomycotina</taxon>
        <taxon>Dothideomycetes</taxon>
        <taxon>Pleosporomycetidae</taxon>
        <taxon>Pleosporales</taxon>
        <taxon>Tetraplosphaeriaceae</taxon>
        <taxon>Polyplosphaeria</taxon>
    </lineage>
</organism>
<accession>A0A9P4QKB3</accession>
<proteinExistence type="predicted"/>
<dbReference type="EMBL" id="ML996306">
    <property type="protein sequence ID" value="KAF2727895.1"/>
    <property type="molecule type" value="Genomic_DNA"/>
</dbReference>
<gene>
    <name evidence="2" type="ORF">EJ04DRAFT_569991</name>
</gene>
<evidence type="ECO:0000313" key="2">
    <source>
        <dbReference type="EMBL" id="KAF2727895.1"/>
    </source>
</evidence>